<evidence type="ECO:0000256" key="6">
    <source>
        <dbReference type="ARBA" id="ARBA00023136"/>
    </source>
</evidence>
<feature type="transmembrane region" description="Helical" evidence="7">
    <location>
        <begin position="380"/>
        <end position="402"/>
    </location>
</feature>
<dbReference type="RefSeq" id="XP_013385450.1">
    <property type="nucleotide sequence ID" value="XM_013529996.1"/>
</dbReference>
<dbReference type="KEGG" id="lak:106155255"/>
<dbReference type="GO" id="GO:0005254">
    <property type="term" value="F:chloride channel activity"/>
    <property type="evidence" value="ECO:0007669"/>
    <property type="project" value="TreeGrafter"/>
</dbReference>
<evidence type="ECO:0000313" key="9">
    <source>
        <dbReference type="RefSeq" id="XP_013385450.1"/>
    </source>
</evidence>
<evidence type="ECO:0000256" key="1">
    <source>
        <dbReference type="ARBA" id="ARBA00004141"/>
    </source>
</evidence>
<gene>
    <name evidence="9" type="primary">LOC106155255</name>
</gene>
<proteinExistence type="inferred from homology"/>
<keyword evidence="5 7" id="KW-1133">Transmembrane helix</keyword>
<organism evidence="8 9">
    <name type="scientific">Lingula anatina</name>
    <name type="common">Brachiopod</name>
    <name type="synonym">Lingula unguis</name>
    <dbReference type="NCBI Taxonomy" id="7574"/>
    <lineage>
        <taxon>Eukaryota</taxon>
        <taxon>Metazoa</taxon>
        <taxon>Spiralia</taxon>
        <taxon>Lophotrochozoa</taxon>
        <taxon>Brachiopoda</taxon>
        <taxon>Linguliformea</taxon>
        <taxon>Lingulata</taxon>
        <taxon>Lingulida</taxon>
        <taxon>Linguloidea</taxon>
        <taxon>Lingulidae</taxon>
        <taxon>Lingula</taxon>
    </lineage>
</organism>
<dbReference type="GO" id="GO:0005783">
    <property type="term" value="C:endoplasmic reticulum"/>
    <property type="evidence" value="ECO:0007669"/>
    <property type="project" value="TreeGrafter"/>
</dbReference>
<reference evidence="9" key="1">
    <citation type="submission" date="2025-08" db="UniProtKB">
        <authorList>
            <consortium name="RefSeq"/>
        </authorList>
    </citation>
    <scope>IDENTIFICATION</scope>
    <source>
        <tissue evidence="9">Gonads</tissue>
    </source>
</reference>
<dbReference type="PANTHER" id="PTHR34093:SF1">
    <property type="entry name" value="CHLORIDE CHANNEL CLIC-LIKE PROTEIN 1"/>
    <property type="match status" value="1"/>
</dbReference>
<dbReference type="GeneID" id="106155255"/>
<dbReference type="GO" id="GO:0016020">
    <property type="term" value="C:membrane"/>
    <property type="evidence" value="ECO:0007669"/>
    <property type="project" value="UniProtKB-SubCell"/>
</dbReference>
<keyword evidence="8" id="KW-1185">Reference proteome</keyword>
<comment type="subcellular location">
    <subcellularLocation>
        <location evidence="1">Membrane</location>
        <topology evidence="1">Multi-pass membrane protein</topology>
    </subcellularLocation>
</comment>
<evidence type="ECO:0000256" key="3">
    <source>
        <dbReference type="ARBA" id="ARBA00015571"/>
    </source>
</evidence>
<accession>A0A1S3HH99</accession>
<evidence type="ECO:0000256" key="7">
    <source>
        <dbReference type="SAM" id="Phobius"/>
    </source>
</evidence>
<dbReference type="Pfam" id="PF05934">
    <property type="entry name" value="MCLC"/>
    <property type="match status" value="1"/>
</dbReference>
<name>A0A1S3HH99_LINAN</name>
<dbReference type="InParanoid" id="A0A1S3HH99"/>
<dbReference type="AlphaFoldDB" id="A0A1S3HH99"/>
<keyword evidence="4 7" id="KW-0812">Transmembrane</keyword>
<sequence length="475" mass="54474">MAARSLNKKKINSSYNYLILARNVCFMSSLMCALCAILIKKLGLAPQQIPEEVQVYGAWFQTFQSLHSMVFQPKVEPSESSWTPWNQLTSSLTQTTRTVKYIVAVSSSSMFESMKNATDYLTTHFISTMNRTKHLTEETWMLTMNKTRQFTEGTWLLITTNSTILRHFYLFQTFMFLIGILLFVNLLWKFCDRRFLITGNILAASGESRDRELNAKRTDTRTRNKKLNGDFIPSEESTPLLLREILTGETTVNLSWRQCVLYILLVATVISIPWEFIRMYQQEVANKAAILYAGTPKECLPESLGLLPSLKAWFHWAFSWDHSPCAKYHYAVMVDPLWEVTPAVVLSSAFTKCITKPLEILCSGLGRCFRLLLTEIPVQWQPVVMLVLILFLLIVTIMLCSYRVSLPLFLKIEPSRCTPDVMRALSRVLHHGKGDHVQPRVPATREQCLAIQDSRKRTKAVKNSTVKRTINFQEG</sequence>
<dbReference type="PANTHER" id="PTHR34093">
    <property type="entry name" value="CHLORIDE CHANNEL CLIC-LIKE PROTEIN 1"/>
    <property type="match status" value="1"/>
</dbReference>
<comment type="similarity">
    <text evidence="2">Belongs to the chloride channel MCLC family.</text>
</comment>
<keyword evidence="6 7" id="KW-0472">Membrane</keyword>
<evidence type="ECO:0000256" key="2">
    <source>
        <dbReference type="ARBA" id="ARBA00005944"/>
    </source>
</evidence>
<protein>
    <recommendedName>
        <fullName evidence="3">Chloride channel CLIC-like protein 1</fullName>
    </recommendedName>
</protein>
<dbReference type="OrthoDB" id="10037397at2759"/>
<evidence type="ECO:0000256" key="5">
    <source>
        <dbReference type="ARBA" id="ARBA00022989"/>
    </source>
</evidence>
<dbReference type="InterPro" id="IPR009231">
    <property type="entry name" value="Chloride_chnl_CLIC-like"/>
</dbReference>
<feature type="transmembrane region" description="Helical" evidence="7">
    <location>
        <begin position="259"/>
        <end position="277"/>
    </location>
</feature>
<dbReference type="STRING" id="7574.A0A1S3HH99"/>
<dbReference type="Proteomes" id="UP000085678">
    <property type="component" value="Unplaced"/>
</dbReference>
<feature type="transmembrane region" description="Helical" evidence="7">
    <location>
        <begin position="20"/>
        <end position="39"/>
    </location>
</feature>
<feature type="transmembrane region" description="Helical" evidence="7">
    <location>
        <begin position="168"/>
        <end position="188"/>
    </location>
</feature>
<evidence type="ECO:0000313" key="8">
    <source>
        <dbReference type="Proteomes" id="UP000085678"/>
    </source>
</evidence>
<evidence type="ECO:0000256" key="4">
    <source>
        <dbReference type="ARBA" id="ARBA00022692"/>
    </source>
</evidence>